<dbReference type="Proteomes" id="UP000603453">
    <property type="component" value="Unassembled WGS sequence"/>
</dbReference>
<dbReference type="InterPro" id="IPR001810">
    <property type="entry name" value="F-box_dom"/>
</dbReference>
<dbReference type="Gene3D" id="1.20.1280.50">
    <property type="match status" value="1"/>
</dbReference>
<dbReference type="OrthoDB" id="26525at2759"/>
<dbReference type="Gene3D" id="1.10.238.10">
    <property type="entry name" value="EF-hand"/>
    <property type="match status" value="1"/>
</dbReference>
<dbReference type="SUPFAM" id="SSF81383">
    <property type="entry name" value="F-box domain"/>
    <property type="match status" value="1"/>
</dbReference>
<proteinExistence type="predicted"/>
<dbReference type="InterPro" id="IPR036047">
    <property type="entry name" value="F-box-like_dom_sf"/>
</dbReference>
<evidence type="ECO:0000256" key="1">
    <source>
        <dbReference type="ARBA" id="ARBA00022837"/>
    </source>
</evidence>
<evidence type="ECO:0008006" key="6">
    <source>
        <dbReference type="Google" id="ProtNLM"/>
    </source>
</evidence>
<feature type="domain" description="F-box" evidence="2">
    <location>
        <begin position="1"/>
        <end position="47"/>
    </location>
</feature>
<dbReference type="Pfam" id="PF12937">
    <property type="entry name" value="F-box-like"/>
    <property type="match status" value="1"/>
</dbReference>
<accession>A0A8H7QTM3</accession>
<evidence type="ECO:0000313" key="4">
    <source>
        <dbReference type="EMBL" id="KAG2198512.1"/>
    </source>
</evidence>
<gene>
    <name evidence="4" type="ORF">INT47_008616</name>
</gene>
<dbReference type="SUPFAM" id="SSF47473">
    <property type="entry name" value="EF-hand"/>
    <property type="match status" value="1"/>
</dbReference>
<dbReference type="PROSITE" id="PS50181">
    <property type="entry name" value="FBOX"/>
    <property type="match status" value="1"/>
</dbReference>
<dbReference type="GO" id="GO:0005509">
    <property type="term" value="F:calcium ion binding"/>
    <property type="evidence" value="ECO:0007669"/>
    <property type="project" value="InterPro"/>
</dbReference>
<dbReference type="PROSITE" id="PS00018">
    <property type="entry name" value="EF_HAND_1"/>
    <property type="match status" value="1"/>
</dbReference>
<keyword evidence="5" id="KW-1185">Reference proteome</keyword>
<evidence type="ECO:0000259" key="3">
    <source>
        <dbReference type="PROSITE" id="PS50222"/>
    </source>
</evidence>
<reference evidence="4" key="1">
    <citation type="submission" date="2020-12" db="EMBL/GenBank/DDBJ databases">
        <title>Metabolic potential, ecology and presence of endohyphal bacteria is reflected in genomic diversity of Mucoromycotina.</title>
        <authorList>
            <person name="Muszewska A."/>
            <person name="Okrasinska A."/>
            <person name="Steczkiewicz K."/>
            <person name="Drgas O."/>
            <person name="Orlowska M."/>
            <person name="Perlinska-Lenart U."/>
            <person name="Aleksandrzak-Piekarczyk T."/>
            <person name="Szatraj K."/>
            <person name="Zielenkiewicz U."/>
            <person name="Pilsyk S."/>
            <person name="Malc E."/>
            <person name="Mieczkowski P."/>
            <person name="Kruszewska J.S."/>
            <person name="Biernat P."/>
            <person name="Pawlowska J."/>
        </authorList>
    </citation>
    <scope>NUCLEOTIDE SEQUENCE</scope>
    <source>
        <strain evidence="4">WA0000017839</strain>
    </source>
</reference>
<keyword evidence="1" id="KW-0106">Calcium</keyword>
<dbReference type="InterPro" id="IPR011992">
    <property type="entry name" value="EF-hand-dom_pair"/>
</dbReference>
<evidence type="ECO:0000313" key="5">
    <source>
        <dbReference type="Proteomes" id="UP000603453"/>
    </source>
</evidence>
<dbReference type="InterPro" id="IPR018247">
    <property type="entry name" value="EF_Hand_1_Ca_BS"/>
</dbReference>
<dbReference type="PROSITE" id="PS50222">
    <property type="entry name" value="EF_HAND_2"/>
    <property type="match status" value="1"/>
</dbReference>
<dbReference type="AlphaFoldDB" id="A0A8H7QTM3"/>
<name>A0A8H7QTM3_9FUNG</name>
<organism evidence="4 5">
    <name type="scientific">Mucor saturninus</name>
    <dbReference type="NCBI Taxonomy" id="64648"/>
    <lineage>
        <taxon>Eukaryota</taxon>
        <taxon>Fungi</taxon>
        <taxon>Fungi incertae sedis</taxon>
        <taxon>Mucoromycota</taxon>
        <taxon>Mucoromycotina</taxon>
        <taxon>Mucoromycetes</taxon>
        <taxon>Mucorales</taxon>
        <taxon>Mucorineae</taxon>
        <taxon>Mucoraceae</taxon>
        <taxon>Mucor</taxon>
    </lineage>
</organism>
<sequence length="312" mass="35824">MAVMDNLPQSIVSQIAFYLNKADLLSLATCSKAYHDILHNQDFWKRKAIHEFGDIFRLYRIFVTSTGLELPTDLSNKFGKEPEDWFHYYITKATALHATDRDVLMAQAIKEYEDAQKFLITFQDDINYSVLIQVASKMLWILDAFPSYAGSYYILSYLLYIVNRFEDALDVMDMGRLCSTSYPPFDDLEREILAIMQGSKTEKGNVPVLINENLSPELLVVLLEIFHKFDADGDDCLSPEELDLFVYSTNGQHPPPSFIEQMGQRFGANEQGWLTKKGYLAFYLEQTLGDPSETRKDIRAHGYDGSLLRKKL</sequence>
<protein>
    <recommendedName>
        <fullName evidence="6">F-box domain-containing protein</fullName>
    </recommendedName>
</protein>
<dbReference type="EMBL" id="JAEPRD010000109">
    <property type="protein sequence ID" value="KAG2198512.1"/>
    <property type="molecule type" value="Genomic_DNA"/>
</dbReference>
<feature type="domain" description="EF-hand" evidence="3">
    <location>
        <begin position="217"/>
        <end position="252"/>
    </location>
</feature>
<dbReference type="InterPro" id="IPR002048">
    <property type="entry name" value="EF_hand_dom"/>
</dbReference>
<comment type="caution">
    <text evidence="4">The sequence shown here is derived from an EMBL/GenBank/DDBJ whole genome shotgun (WGS) entry which is preliminary data.</text>
</comment>
<evidence type="ECO:0000259" key="2">
    <source>
        <dbReference type="PROSITE" id="PS50181"/>
    </source>
</evidence>